<protein>
    <submittedName>
        <fullName evidence="2">Putative transcriptional regulator</fullName>
    </submittedName>
</protein>
<dbReference type="RefSeq" id="WP_052880921.1">
    <property type="nucleotide sequence ID" value="NZ_CP010904.1"/>
</dbReference>
<dbReference type="SMART" id="SM00530">
    <property type="entry name" value="HTH_XRE"/>
    <property type="match status" value="1"/>
</dbReference>
<evidence type="ECO:0000313" key="3">
    <source>
        <dbReference type="Proteomes" id="UP000035268"/>
    </source>
</evidence>
<evidence type="ECO:0000313" key="2">
    <source>
        <dbReference type="EMBL" id="AKJ63495.1"/>
    </source>
</evidence>
<reference evidence="3" key="1">
    <citation type="submission" date="2015-02" db="EMBL/GenBank/DDBJ databases">
        <title>Description and complete genome sequence of the first cultured representative of the subdivision 5 of the Verrucomicrobia phylum.</title>
        <authorList>
            <person name="Spring S."/>
            <person name="Bunk B."/>
            <person name="Sproer C."/>
            <person name="Klenk H.-P."/>
        </authorList>
    </citation>
    <scope>NUCLEOTIDE SEQUENCE [LARGE SCALE GENOMIC DNA]</scope>
    <source>
        <strain evidence="3">L21-Fru-AB</strain>
    </source>
</reference>
<accession>A0A0G3EFD6</accession>
<organism evidence="2 3">
    <name type="scientific">Kiritimatiella glycovorans</name>
    <dbReference type="NCBI Taxonomy" id="1307763"/>
    <lineage>
        <taxon>Bacteria</taxon>
        <taxon>Pseudomonadati</taxon>
        <taxon>Kiritimatiellota</taxon>
        <taxon>Kiritimatiellia</taxon>
        <taxon>Kiritimatiellales</taxon>
        <taxon>Kiritimatiellaceae</taxon>
        <taxon>Kiritimatiella</taxon>
    </lineage>
</organism>
<evidence type="ECO:0000259" key="1">
    <source>
        <dbReference type="PROSITE" id="PS50943"/>
    </source>
</evidence>
<dbReference type="AlphaFoldDB" id="A0A0G3EFD6"/>
<dbReference type="InterPro" id="IPR017507">
    <property type="entry name" value="Tscrpt_reg_HipB-like"/>
</dbReference>
<dbReference type="NCBIfam" id="TIGR03070">
    <property type="entry name" value="couple_hipB"/>
    <property type="match status" value="1"/>
</dbReference>
<dbReference type="STRING" id="1307763.L21SP4_00211"/>
<dbReference type="GO" id="GO:0003677">
    <property type="term" value="F:DNA binding"/>
    <property type="evidence" value="ECO:0007669"/>
    <property type="project" value="InterPro"/>
</dbReference>
<dbReference type="OrthoDB" id="9803228at2"/>
<dbReference type="SUPFAM" id="SSF47413">
    <property type="entry name" value="lambda repressor-like DNA-binding domains"/>
    <property type="match status" value="1"/>
</dbReference>
<gene>
    <name evidence="2" type="ORF">L21SP4_00211</name>
</gene>
<name>A0A0G3EFD6_9BACT</name>
<dbReference type="Pfam" id="PF13560">
    <property type="entry name" value="HTH_31"/>
    <property type="match status" value="1"/>
</dbReference>
<dbReference type="InterPro" id="IPR010982">
    <property type="entry name" value="Lambda_DNA-bd_dom_sf"/>
</dbReference>
<dbReference type="PROSITE" id="PS50943">
    <property type="entry name" value="HTH_CROC1"/>
    <property type="match status" value="1"/>
</dbReference>
<feature type="domain" description="HTH cro/C1-type" evidence="1">
    <location>
        <begin position="13"/>
        <end position="45"/>
    </location>
</feature>
<dbReference type="KEGG" id="vbl:L21SP4_00211"/>
<reference evidence="2 3" key="2">
    <citation type="journal article" date="2016" name="ISME J.">
        <title>Characterization of the first cultured representative of Verrucomicrobia subdivision 5 indicates the proposal of a novel phylum.</title>
        <authorList>
            <person name="Spring S."/>
            <person name="Bunk B."/>
            <person name="Sproer C."/>
            <person name="Schumann P."/>
            <person name="Rohde M."/>
            <person name="Tindall B.J."/>
            <person name="Klenk H.P."/>
        </authorList>
    </citation>
    <scope>NUCLEOTIDE SEQUENCE [LARGE SCALE GENOMIC DNA]</scope>
    <source>
        <strain evidence="2 3">L21-Fru-AB</strain>
    </source>
</reference>
<dbReference type="Gene3D" id="1.10.260.40">
    <property type="entry name" value="lambda repressor-like DNA-binding domains"/>
    <property type="match status" value="1"/>
</dbReference>
<proteinExistence type="predicted"/>
<sequence length="69" mass="7603">MKIENTEQLGAAVRRRRKRMGITQKDLAMVCGTGLRFIVDLEKGKPTCQTGKALQVLKALGMGVDVESR</sequence>
<dbReference type="InterPro" id="IPR001387">
    <property type="entry name" value="Cro/C1-type_HTH"/>
</dbReference>
<dbReference type="EMBL" id="CP010904">
    <property type="protein sequence ID" value="AKJ63495.1"/>
    <property type="molecule type" value="Genomic_DNA"/>
</dbReference>
<dbReference type="Proteomes" id="UP000035268">
    <property type="component" value="Chromosome"/>
</dbReference>
<dbReference type="CDD" id="cd00093">
    <property type="entry name" value="HTH_XRE"/>
    <property type="match status" value="1"/>
</dbReference>
<keyword evidence="3" id="KW-1185">Reference proteome</keyword>